<protein>
    <submittedName>
        <fullName evidence="2">Uncharacterized protein</fullName>
    </submittedName>
</protein>
<organism evidence="2 3">
    <name type="scientific">Coprinellus micaceus</name>
    <name type="common">Glistening ink-cap mushroom</name>
    <name type="synonym">Coprinus micaceus</name>
    <dbReference type="NCBI Taxonomy" id="71717"/>
    <lineage>
        <taxon>Eukaryota</taxon>
        <taxon>Fungi</taxon>
        <taxon>Dikarya</taxon>
        <taxon>Basidiomycota</taxon>
        <taxon>Agaricomycotina</taxon>
        <taxon>Agaricomycetes</taxon>
        <taxon>Agaricomycetidae</taxon>
        <taxon>Agaricales</taxon>
        <taxon>Agaricineae</taxon>
        <taxon>Psathyrellaceae</taxon>
        <taxon>Coprinellus</taxon>
    </lineage>
</organism>
<dbReference type="AlphaFoldDB" id="A0A4Y7RI69"/>
<gene>
    <name evidence="2" type="ORF">FA13DRAFT_1147900</name>
</gene>
<comment type="caution">
    <text evidence="2">The sequence shown here is derived from an EMBL/GenBank/DDBJ whole genome shotgun (WGS) entry which is preliminary data.</text>
</comment>
<evidence type="ECO:0000256" key="1">
    <source>
        <dbReference type="SAM" id="MobiDB-lite"/>
    </source>
</evidence>
<proteinExistence type="predicted"/>
<sequence>MVLDDQHDRDEIRTHRCSLASKLDQAYATTEASQGERREEPEGPSELTARQRERDKSANIFWEAIRPSHVSEHFPYDPFSISVPQNLQFHPSRVTMIGQPREREGMARTSLDPHQCSPETLGVQEPGSAVRVSECAASEGNAQLHCCTKFNRVGDCEG</sequence>
<accession>A0A4Y7RI69</accession>
<dbReference type="Proteomes" id="UP000298030">
    <property type="component" value="Unassembled WGS sequence"/>
</dbReference>
<reference evidence="2 3" key="1">
    <citation type="journal article" date="2019" name="Nat. Ecol. Evol.">
        <title>Megaphylogeny resolves global patterns of mushroom evolution.</title>
        <authorList>
            <person name="Varga T."/>
            <person name="Krizsan K."/>
            <person name="Foldi C."/>
            <person name="Dima B."/>
            <person name="Sanchez-Garcia M."/>
            <person name="Sanchez-Ramirez S."/>
            <person name="Szollosi G.J."/>
            <person name="Szarkandi J.G."/>
            <person name="Papp V."/>
            <person name="Albert L."/>
            <person name="Andreopoulos W."/>
            <person name="Angelini C."/>
            <person name="Antonin V."/>
            <person name="Barry K.W."/>
            <person name="Bougher N.L."/>
            <person name="Buchanan P."/>
            <person name="Buyck B."/>
            <person name="Bense V."/>
            <person name="Catcheside P."/>
            <person name="Chovatia M."/>
            <person name="Cooper J."/>
            <person name="Damon W."/>
            <person name="Desjardin D."/>
            <person name="Finy P."/>
            <person name="Geml J."/>
            <person name="Haridas S."/>
            <person name="Hughes K."/>
            <person name="Justo A."/>
            <person name="Karasinski D."/>
            <person name="Kautmanova I."/>
            <person name="Kiss B."/>
            <person name="Kocsube S."/>
            <person name="Kotiranta H."/>
            <person name="LaButti K.M."/>
            <person name="Lechner B.E."/>
            <person name="Liimatainen K."/>
            <person name="Lipzen A."/>
            <person name="Lukacs Z."/>
            <person name="Mihaltcheva S."/>
            <person name="Morgado L.N."/>
            <person name="Niskanen T."/>
            <person name="Noordeloos M.E."/>
            <person name="Ohm R.A."/>
            <person name="Ortiz-Santana B."/>
            <person name="Ovrebo C."/>
            <person name="Racz N."/>
            <person name="Riley R."/>
            <person name="Savchenko A."/>
            <person name="Shiryaev A."/>
            <person name="Soop K."/>
            <person name="Spirin V."/>
            <person name="Szebenyi C."/>
            <person name="Tomsovsky M."/>
            <person name="Tulloss R.E."/>
            <person name="Uehling J."/>
            <person name="Grigoriev I.V."/>
            <person name="Vagvolgyi C."/>
            <person name="Papp T."/>
            <person name="Martin F.M."/>
            <person name="Miettinen O."/>
            <person name="Hibbett D.S."/>
            <person name="Nagy L.G."/>
        </authorList>
    </citation>
    <scope>NUCLEOTIDE SEQUENCE [LARGE SCALE GENOMIC DNA]</scope>
    <source>
        <strain evidence="2 3">FP101781</strain>
    </source>
</reference>
<keyword evidence="3" id="KW-1185">Reference proteome</keyword>
<evidence type="ECO:0000313" key="2">
    <source>
        <dbReference type="EMBL" id="TEB08708.1"/>
    </source>
</evidence>
<name>A0A4Y7RI69_COPMI</name>
<dbReference type="EMBL" id="QPFP01000548">
    <property type="protein sequence ID" value="TEB08708.1"/>
    <property type="molecule type" value="Genomic_DNA"/>
</dbReference>
<feature type="region of interest" description="Disordered" evidence="1">
    <location>
        <begin position="23"/>
        <end position="54"/>
    </location>
</feature>
<evidence type="ECO:0000313" key="3">
    <source>
        <dbReference type="Proteomes" id="UP000298030"/>
    </source>
</evidence>